<dbReference type="PANTHER" id="PTHR37988">
    <property type="entry name" value="UPF0592 MEMBRANE PROTEIN C7D4.03C"/>
    <property type="match status" value="1"/>
</dbReference>
<evidence type="ECO:0000256" key="1">
    <source>
        <dbReference type="SAM" id="MobiDB-lite"/>
    </source>
</evidence>
<comment type="caution">
    <text evidence="2">The sequence shown here is derived from an EMBL/GenBank/DDBJ whole genome shotgun (WGS) entry which is preliminary data.</text>
</comment>
<dbReference type="AlphaFoldDB" id="A0A9P4IPF6"/>
<sequence length="958" mass="107632">MSFIGSRSPSPSKIESKKREINAEDDGGSPRASRLLKKDDLITSNPNTVLPAPPRPDLAKRRSTFTGPKPSDKENTKPAPRPVRNFLHKSFSTDKLHSVVEFTHDDSVPLPSPRLFNTERNGSALSLSLPKKRDELWGVFRSLDGDFTKFSAKSTPFKANVIRQCLLPFLRNYADHPSNYHLRAEDLDRRVVILNKWWVGLIELVHGRNNQSMSGTDRPTILDALSGLMDRPEWRPSPSVFCPLSRRTSDSPASASRSKSDLASLASSGSDFLNESVLHNVRNLFVQNLNAQMAFVAEKMSLRNAAASLITFCGKAIAWAFFYCPGIADVLVREWLIDADSMKRVLQVHGISKFENLKDTSEEMALMFPPAIRSLAFTTLSKMTRSLKEEAELPAMSASMEMYGYWRDRWLGRESDLLYVFVKHFFILAHDYLPADAEKMQRIASPGMLVVQAQILINIDSTINRDVSSSQENSTSPSPTFDDFLGGPDAVVSSLPILPPNAVRIMSENRLIMLIRDFLSDRVAEHSAARHLFAISFCDLLSACARGTSTFNHAACYTLCDLLEEALVILTRYEQSPICPAPVIDFNFWLDVFRKMLGSHNTVTEIRVFAFLYTSWNQLCSDPKRKEDLCLNLLLAKDVFETTFLHWCPMVRAYYMRLLCWRVARYDGEATEVDIKILETAFERLRSLWAYHLFDREKAESEGRNVDFFAPCNPAPGRRFLIVRTDTQIAPGGAFLAFNGIIPPSPVTTPETRPATILAAENLDRPLSIASNDSDGLSPDKEETGIRGFFRGIMGARKRSQSRDKKTTTPTKPPTTTAKATDDSANRPRDRQALTRAPPPAPTYRNYCFKFSLEFLPRPQGPRQAAKQQPQPMKLMAPRLPMAAQKFLQEREPDLPAEHAASPSGTAQIQYVGRALAEWTVIVSECQGFFDRRKSEGVPSDKEVETPTMGVELFRRNA</sequence>
<feature type="region of interest" description="Disordered" evidence="1">
    <location>
        <begin position="1"/>
        <end position="84"/>
    </location>
</feature>
<feature type="region of interest" description="Disordered" evidence="1">
    <location>
        <begin position="933"/>
        <end position="958"/>
    </location>
</feature>
<feature type="region of interest" description="Disordered" evidence="1">
    <location>
        <begin position="768"/>
        <end position="842"/>
    </location>
</feature>
<dbReference type="InterPro" id="IPR013887">
    <property type="entry name" value="UPF0592"/>
</dbReference>
<proteinExistence type="predicted"/>
<dbReference type="PANTHER" id="PTHR37988:SF1">
    <property type="entry name" value="UPF0592 MEMBRANE PROTEIN C7D4.03C"/>
    <property type="match status" value="1"/>
</dbReference>
<feature type="compositionally biased region" description="Polar residues" evidence="1">
    <location>
        <begin position="1"/>
        <end position="13"/>
    </location>
</feature>
<keyword evidence="3" id="KW-1185">Reference proteome</keyword>
<dbReference type="EMBL" id="ML996095">
    <property type="protein sequence ID" value="KAF2147683.1"/>
    <property type="molecule type" value="Genomic_DNA"/>
</dbReference>
<name>A0A9P4IPF6_9PEZI</name>
<dbReference type="OrthoDB" id="296767at2759"/>
<reference evidence="2" key="1">
    <citation type="journal article" date="2020" name="Stud. Mycol.">
        <title>101 Dothideomycetes genomes: a test case for predicting lifestyles and emergence of pathogens.</title>
        <authorList>
            <person name="Haridas S."/>
            <person name="Albert R."/>
            <person name="Binder M."/>
            <person name="Bloem J."/>
            <person name="Labutti K."/>
            <person name="Salamov A."/>
            <person name="Andreopoulos B."/>
            <person name="Baker S."/>
            <person name="Barry K."/>
            <person name="Bills G."/>
            <person name="Bluhm B."/>
            <person name="Cannon C."/>
            <person name="Castanera R."/>
            <person name="Culley D."/>
            <person name="Daum C."/>
            <person name="Ezra D."/>
            <person name="Gonzalez J."/>
            <person name="Henrissat B."/>
            <person name="Kuo A."/>
            <person name="Liang C."/>
            <person name="Lipzen A."/>
            <person name="Lutzoni F."/>
            <person name="Magnuson J."/>
            <person name="Mondo S."/>
            <person name="Nolan M."/>
            <person name="Ohm R."/>
            <person name="Pangilinan J."/>
            <person name="Park H.-J."/>
            <person name="Ramirez L."/>
            <person name="Alfaro M."/>
            <person name="Sun H."/>
            <person name="Tritt A."/>
            <person name="Yoshinaga Y."/>
            <person name="Zwiers L.-H."/>
            <person name="Turgeon B."/>
            <person name="Goodwin S."/>
            <person name="Spatafora J."/>
            <person name="Crous P."/>
            <person name="Grigoriev I."/>
        </authorList>
    </citation>
    <scope>NUCLEOTIDE SEQUENCE</scope>
    <source>
        <strain evidence="2">CBS 260.36</strain>
    </source>
</reference>
<protein>
    <submittedName>
        <fullName evidence="2">DUF1765-domain-containing protein</fullName>
    </submittedName>
</protein>
<gene>
    <name evidence="2" type="ORF">K461DRAFT_234053</name>
</gene>
<feature type="compositionally biased region" description="Basic and acidic residues" evidence="1">
    <location>
        <begin position="820"/>
        <end position="833"/>
    </location>
</feature>
<dbReference type="Proteomes" id="UP000799439">
    <property type="component" value="Unassembled WGS sequence"/>
</dbReference>
<accession>A0A9P4IPF6</accession>
<feature type="compositionally biased region" description="Low complexity" evidence="1">
    <location>
        <begin position="808"/>
        <end position="819"/>
    </location>
</feature>
<feature type="compositionally biased region" description="Basic and acidic residues" evidence="1">
    <location>
        <begin position="933"/>
        <end position="945"/>
    </location>
</feature>
<dbReference type="Pfam" id="PF08578">
    <property type="entry name" value="DUF1765"/>
    <property type="match status" value="1"/>
</dbReference>
<organism evidence="2 3">
    <name type="scientific">Myriangium duriaei CBS 260.36</name>
    <dbReference type="NCBI Taxonomy" id="1168546"/>
    <lineage>
        <taxon>Eukaryota</taxon>
        <taxon>Fungi</taxon>
        <taxon>Dikarya</taxon>
        <taxon>Ascomycota</taxon>
        <taxon>Pezizomycotina</taxon>
        <taxon>Dothideomycetes</taxon>
        <taxon>Dothideomycetidae</taxon>
        <taxon>Myriangiales</taxon>
        <taxon>Myriangiaceae</taxon>
        <taxon>Myriangium</taxon>
    </lineage>
</organism>
<evidence type="ECO:0000313" key="2">
    <source>
        <dbReference type="EMBL" id="KAF2147683.1"/>
    </source>
</evidence>
<evidence type="ECO:0000313" key="3">
    <source>
        <dbReference type="Proteomes" id="UP000799439"/>
    </source>
</evidence>